<comment type="caution">
    <text evidence="5">The sequence shown here is derived from an EMBL/GenBank/DDBJ whole genome shotgun (WGS) entry which is preliminary data.</text>
</comment>
<evidence type="ECO:0000313" key="6">
    <source>
        <dbReference type="Proteomes" id="UP000177701"/>
    </source>
</evidence>
<evidence type="ECO:0000313" key="5">
    <source>
        <dbReference type="EMBL" id="OGD15394.1"/>
    </source>
</evidence>
<protein>
    <recommendedName>
        <fullName evidence="4">Trehalose 6-phosphate phosphatase</fullName>
        <ecNumber evidence="4">3.1.3.12</ecNumber>
    </recommendedName>
</protein>
<dbReference type="GO" id="GO:0005992">
    <property type="term" value="P:trehalose biosynthetic process"/>
    <property type="evidence" value="ECO:0007669"/>
    <property type="project" value="UniProtKB-UniPathway"/>
</dbReference>
<comment type="catalytic activity">
    <reaction evidence="4">
        <text>alpha,alpha-trehalose 6-phosphate + H2O = alpha,alpha-trehalose + phosphate</text>
        <dbReference type="Rhea" id="RHEA:23420"/>
        <dbReference type="ChEBI" id="CHEBI:15377"/>
        <dbReference type="ChEBI" id="CHEBI:16551"/>
        <dbReference type="ChEBI" id="CHEBI:43474"/>
        <dbReference type="ChEBI" id="CHEBI:58429"/>
        <dbReference type="EC" id="3.1.3.12"/>
    </reaction>
</comment>
<keyword evidence="3 4" id="KW-0378">Hydrolase</keyword>
<sequence length="409" mass="47155">MKQNNFKAILFRMDWKKENVLYDKQIIEFIKKLGRADLKIGLLLPEKKPVSTTSEINPFVQAVHKIGVSPEETMALLTQPKDIESARDSGFNLIVGWETSKEKERGLFFKKGADIVIQRLSDLSAKWIDEWFNRYPPHLLESVKIFSGENENFFLHPRYFYSDSKIMEGKEKAIFFFDYDGTLTPIVQQPDLAKISPEMKEIIRQLSLKYKLAIVSGRGRRNLQTLVDLPGIFYAGDHGLDIMGPDISMIHPKVKKFLPLIQNISKSLDKSLSHIPGVIVEKKKMSAAIHYRQVSKEDLPGLKLPLKKILKENRENIRLLKGKKVVEFLPNIEWNKGKAVLWILNALRLDWSEHKIFYLGDDTTDEDAFRILRTRGTSILIAEKAEKSAADFRLSSPEEVKCWLKQFLN</sequence>
<dbReference type="SUPFAM" id="SSF56784">
    <property type="entry name" value="HAD-like"/>
    <property type="match status" value="1"/>
</dbReference>
<evidence type="ECO:0000256" key="2">
    <source>
        <dbReference type="ARBA" id="ARBA00008770"/>
    </source>
</evidence>
<dbReference type="GO" id="GO:0046872">
    <property type="term" value="F:metal ion binding"/>
    <property type="evidence" value="ECO:0007669"/>
    <property type="project" value="UniProtKB-KW"/>
</dbReference>
<evidence type="ECO:0000256" key="4">
    <source>
        <dbReference type="RuleBase" id="RU361117"/>
    </source>
</evidence>
<dbReference type="InterPro" id="IPR023214">
    <property type="entry name" value="HAD_sf"/>
</dbReference>
<accession>A0A1F5ABW1</accession>
<dbReference type="Gene3D" id="3.30.70.1020">
    <property type="entry name" value="Trehalose-6-phosphate phosphatase related protein, domain 2"/>
    <property type="match status" value="1"/>
</dbReference>
<comment type="cofactor">
    <cofactor evidence="4">
        <name>Mg(2+)</name>
        <dbReference type="ChEBI" id="CHEBI:18420"/>
    </cofactor>
</comment>
<keyword evidence="4" id="KW-0460">Magnesium</keyword>
<dbReference type="STRING" id="1797291.A2V47_02515"/>
<dbReference type="PANTHER" id="PTHR43768">
    <property type="entry name" value="TREHALOSE 6-PHOSPHATE PHOSPHATASE"/>
    <property type="match status" value="1"/>
</dbReference>
<evidence type="ECO:0000256" key="3">
    <source>
        <dbReference type="ARBA" id="ARBA00022801"/>
    </source>
</evidence>
<dbReference type="EC" id="3.1.3.12" evidence="4"/>
<comment type="similarity">
    <text evidence="2 4">Belongs to the trehalose phosphatase family.</text>
</comment>
<dbReference type="InterPro" id="IPR044651">
    <property type="entry name" value="OTSB-like"/>
</dbReference>
<comment type="function">
    <text evidence="4">Removes the phosphate from trehalose 6-phosphate to produce free trehalose.</text>
</comment>
<dbReference type="EMBL" id="MEYH01000057">
    <property type="protein sequence ID" value="OGD15394.1"/>
    <property type="molecule type" value="Genomic_DNA"/>
</dbReference>
<reference evidence="5 6" key="1">
    <citation type="journal article" date="2016" name="Nat. Commun.">
        <title>Thousands of microbial genomes shed light on interconnected biogeochemical processes in an aquifer system.</title>
        <authorList>
            <person name="Anantharaman K."/>
            <person name="Brown C.T."/>
            <person name="Hug L.A."/>
            <person name="Sharon I."/>
            <person name="Castelle C.J."/>
            <person name="Probst A.J."/>
            <person name="Thomas B.C."/>
            <person name="Singh A."/>
            <person name="Wilkins M.J."/>
            <person name="Karaoz U."/>
            <person name="Brodie E.L."/>
            <person name="Williams K.H."/>
            <person name="Hubbard S.S."/>
            <person name="Banfield J.F."/>
        </authorList>
    </citation>
    <scope>NUCLEOTIDE SEQUENCE [LARGE SCALE GENOMIC DNA]</scope>
</reference>
<dbReference type="UniPathway" id="UPA00299"/>
<dbReference type="AlphaFoldDB" id="A0A1F5ABW1"/>
<keyword evidence="4" id="KW-0479">Metal-binding</keyword>
<dbReference type="Pfam" id="PF02358">
    <property type="entry name" value="Trehalose_PPase"/>
    <property type="match status" value="1"/>
</dbReference>
<name>A0A1F5ABW1_9BACT</name>
<evidence type="ECO:0000256" key="1">
    <source>
        <dbReference type="ARBA" id="ARBA00005199"/>
    </source>
</evidence>
<dbReference type="CDD" id="cd01627">
    <property type="entry name" value="HAD_TPP"/>
    <property type="match status" value="1"/>
</dbReference>
<dbReference type="PANTHER" id="PTHR43768:SF3">
    <property type="entry name" value="TREHALOSE 6-PHOSPHATE PHOSPHATASE"/>
    <property type="match status" value="1"/>
</dbReference>
<comment type="pathway">
    <text evidence="1 4">Glycan biosynthesis; trehalose biosynthesis.</text>
</comment>
<dbReference type="InterPro" id="IPR003337">
    <property type="entry name" value="Trehalose_PPase"/>
</dbReference>
<dbReference type="Proteomes" id="UP000177701">
    <property type="component" value="Unassembled WGS sequence"/>
</dbReference>
<gene>
    <name evidence="5" type="ORF">A2V47_02515</name>
</gene>
<proteinExistence type="inferred from homology"/>
<organism evidence="5 6">
    <name type="scientific">Candidatus Sediminicultor quintus</name>
    <dbReference type="NCBI Taxonomy" id="1797291"/>
    <lineage>
        <taxon>Bacteria</taxon>
        <taxon>Pseudomonadati</taxon>
        <taxon>Atribacterota</taxon>
        <taxon>Candidatus Phoenicimicrobiia</taxon>
        <taxon>Candidatus Pheonicimicrobiales</taxon>
        <taxon>Candidatus Phoenicimicrobiaceae</taxon>
        <taxon>Candidatus Sediminicultor</taxon>
    </lineage>
</organism>
<dbReference type="NCBIfam" id="TIGR01484">
    <property type="entry name" value="HAD-SF-IIB"/>
    <property type="match status" value="1"/>
</dbReference>
<dbReference type="InterPro" id="IPR036412">
    <property type="entry name" value="HAD-like_sf"/>
</dbReference>
<dbReference type="InterPro" id="IPR006379">
    <property type="entry name" value="HAD-SF_hydro_IIB"/>
</dbReference>
<dbReference type="NCBIfam" id="TIGR00685">
    <property type="entry name" value="T6PP"/>
    <property type="match status" value="1"/>
</dbReference>
<dbReference type="Gene3D" id="3.40.50.1000">
    <property type="entry name" value="HAD superfamily/HAD-like"/>
    <property type="match status" value="1"/>
</dbReference>
<dbReference type="GO" id="GO:0004805">
    <property type="term" value="F:trehalose-phosphatase activity"/>
    <property type="evidence" value="ECO:0007669"/>
    <property type="project" value="UniProtKB-EC"/>
</dbReference>